<evidence type="ECO:0000313" key="1">
    <source>
        <dbReference type="EMBL" id="KAK7490278.1"/>
    </source>
</evidence>
<name>A0ABD0KTK7_9CAEN</name>
<comment type="caution">
    <text evidence="1">The sequence shown here is derived from an EMBL/GenBank/DDBJ whole genome shotgun (WGS) entry which is preliminary data.</text>
</comment>
<organism evidence="1 2">
    <name type="scientific">Batillaria attramentaria</name>
    <dbReference type="NCBI Taxonomy" id="370345"/>
    <lineage>
        <taxon>Eukaryota</taxon>
        <taxon>Metazoa</taxon>
        <taxon>Spiralia</taxon>
        <taxon>Lophotrochozoa</taxon>
        <taxon>Mollusca</taxon>
        <taxon>Gastropoda</taxon>
        <taxon>Caenogastropoda</taxon>
        <taxon>Sorbeoconcha</taxon>
        <taxon>Cerithioidea</taxon>
        <taxon>Batillariidae</taxon>
        <taxon>Batillaria</taxon>
    </lineage>
</organism>
<keyword evidence="2" id="KW-1185">Reference proteome</keyword>
<proteinExistence type="predicted"/>
<accession>A0ABD0KTK7</accession>
<dbReference type="Proteomes" id="UP001519460">
    <property type="component" value="Unassembled WGS sequence"/>
</dbReference>
<dbReference type="AlphaFoldDB" id="A0ABD0KTK7"/>
<protein>
    <submittedName>
        <fullName evidence="1">Uncharacterized protein</fullName>
    </submittedName>
</protein>
<dbReference type="EMBL" id="JACVVK020000128">
    <property type="protein sequence ID" value="KAK7490278.1"/>
    <property type="molecule type" value="Genomic_DNA"/>
</dbReference>
<sequence length="104" mass="11794">MNGVSPKESTVLKPINTCHRRGGLQLNSHRTNPGGWVEVELKVGCGAKICFTAYCYWAGRAKCTGYYKHAIEFHENQVCDEQRCLWQTLLHGYLLLSLFFQSAL</sequence>
<gene>
    <name evidence="1" type="ORF">BaRGS_00018439</name>
</gene>
<reference evidence="1 2" key="1">
    <citation type="journal article" date="2023" name="Sci. Data">
        <title>Genome assembly of the Korean intertidal mud-creeper Batillaria attramentaria.</title>
        <authorList>
            <person name="Patra A.K."/>
            <person name="Ho P.T."/>
            <person name="Jun S."/>
            <person name="Lee S.J."/>
            <person name="Kim Y."/>
            <person name="Won Y.J."/>
        </authorList>
    </citation>
    <scope>NUCLEOTIDE SEQUENCE [LARGE SCALE GENOMIC DNA]</scope>
    <source>
        <strain evidence="1">Wonlab-2016</strain>
    </source>
</reference>
<evidence type="ECO:0000313" key="2">
    <source>
        <dbReference type="Proteomes" id="UP001519460"/>
    </source>
</evidence>